<comment type="caution">
    <text evidence="17">The sequence shown here is derived from an EMBL/GenBank/DDBJ whole genome shotgun (WGS) entry which is preliminary data.</text>
</comment>
<keyword evidence="5 13" id="KW-0547">Nucleotide-binding</keyword>
<dbReference type="InterPro" id="IPR041872">
    <property type="entry name" value="Anticodon_Met"/>
</dbReference>
<evidence type="ECO:0000313" key="18">
    <source>
        <dbReference type="Proteomes" id="UP000266272"/>
    </source>
</evidence>
<evidence type="ECO:0000256" key="4">
    <source>
        <dbReference type="ARBA" id="ARBA00022598"/>
    </source>
</evidence>
<evidence type="ECO:0000256" key="3">
    <source>
        <dbReference type="ARBA" id="ARBA00012838"/>
    </source>
</evidence>
<dbReference type="SUPFAM" id="SSF47323">
    <property type="entry name" value="Anticodon-binding domain of a subclass of class I aminoacyl-tRNA synthetases"/>
    <property type="match status" value="1"/>
</dbReference>
<dbReference type="EC" id="6.1.1.10" evidence="3"/>
<keyword evidence="7 13" id="KW-0648">Protein biosynthesis</keyword>
<dbReference type="GO" id="GO:0003735">
    <property type="term" value="F:structural constituent of ribosome"/>
    <property type="evidence" value="ECO:0007669"/>
    <property type="project" value="InterPro"/>
</dbReference>
<dbReference type="EMBL" id="PXOA01000303">
    <property type="protein sequence ID" value="RFU77166.1"/>
    <property type="molecule type" value="Genomic_DNA"/>
</dbReference>
<dbReference type="PANTHER" id="PTHR43326">
    <property type="entry name" value="METHIONYL-TRNA SYNTHETASE"/>
    <property type="match status" value="1"/>
</dbReference>
<dbReference type="NCBIfam" id="TIGR00398">
    <property type="entry name" value="metG"/>
    <property type="match status" value="1"/>
</dbReference>
<dbReference type="GO" id="GO:0016747">
    <property type="term" value="F:acyltransferase activity, transferring groups other than amino-acyl groups"/>
    <property type="evidence" value="ECO:0007669"/>
    <property type="project" value="InterPro"/>
</dbReference>
<dbReference type="SUPFAM" id="SSF52374">
    <property type="entry name" value="Nucleotidylyl transferase"/>
    <property type="match status" value="1"/>
</dbReference>
<dbReference type="InterPro" id="IPR014729">
    <property type="entry name" value="Rossmann-like_a/b/a_fold"/>
</dbReference>
<gene>
    <name evidence="17" type="ORF">TARUN_5074</name>
</gene>
<dbReference type="FunFam" id="2.170.220.10:FF:000001">
    <property type="entry name" value="methionine--tRNA ligase, mitochondrial"/>
    <property type="match status" value="1"/>
</dbReference>
<dbReference type="Pfam" id="PF13302">
    <property type="entry name" value="Acetyltransf_3"/>
    <property type="match status" value="1"/>
</dbReference>
<dbReference type="Proteomes" id="UP000266272">
    <property type="component" value="Unassembled WGS sequence"/>
</dbReference>
<dbReference type="OrthoDB" id="24670at2759"/>
<dbReference type="GO" id="GO:0006431">
    <property type="term" value="P:methionyl-tRNA aminoacylation"/>
    <property type="evidence" value="ECO:0007669"/>
    <property type="project" value="InterPro"/>
</dbReference>
<feature type="compositionally biased region" description="Polar residues" evidence="14">
    <location>
        <begin position="898"/>
        <end position="914"/>
    </location>
</feature>
<evidence type="ECO:0000256" key="7">
    <source>
        <dbReference type="ARBA" id="ARBA00022917"/>
    </source>
</evidence>
<feature type="domain" description="Methionyl/Leucyl tRNA synthetase" evidence="15">
    <location>
        <begin position="57"/>
        <end position="429"/>
    </location>
</feature>
<reference evidence="17 18" key="1">
    <citation type="journal article" date="2018" name="PLoS Pathog.">
        <title>Evolution of structural diversity of trichothecenes, a family of toxins produced by plant pathogenic and entomopathogenic fungi.</title>
        <authorList>
            <person name="Proctor R.H."/>
            <person name="McCormick S.P."/>
            <person name="Kim H.S."/>
            <person name="Cardoza R.E."/>
            <person name="Stanley A.M."/>
            <person name="Lindo L."/>
            <person name="Kelly A."/>
            <person name="Brown D.W."/>
            <person name="Lee T."/>
            <person name="Vaughan M.M."/>
            <person name="Alexander N.J."/>
            <person name="Busman M."/>
            <person name="Gutierrez S."/>
        </authorList>
    </citation>
    <scope>NUCLEOTIDE SEQUENCE [LARGE SCALE GENOMIC DNA]</scope>
    <source>
        <strain evidence="17 18">IBT 40837</strain>
    </source>
</reference>
<comment type="similarity">
    <text evidence="2">Belongs to the bacterial ribosomal protein bL34 family.</text>
</comment>
<dbReference type="InterPro" id="IPR015413">
    <property type="entry name" value="Methionyl/Leucyl_tRNA_Synth"/>
</dbReference>
<dbReference type="PANTHER" id="PTHR43326:SF1">
    <property type="entry name" value="METHIONINE--TRNA LIGASE, MITOCHONDRIAL"/>
    <property type="match status" value="1"/>
</dbReference>
<comment type="catalytic activity">
    <reaction evidence="11">
        <text>tRNA(Met) + L-methionine + ATP = L-methionyl-tRNA(Met) + AMP + diphosphate</text>
        <dbReference type="Rhea" id="RHEA:13481"/>
        <dbReference type="Rhea" id="RHEA-COMP:9667"/>
        <dbReference type="Rhea" id="RHEA-COMP:9698"/>
        <dbReference type="ChEBI" id="CHEBI:30616"/>
        <dbReference type="ChEBI" id="CHEBI:33019"/>
        <dbReference type="ChEBI" id="CHEBI:57844"/>
        <dbReference type="ChEBI" id="CHEBI:78442"/>
        <dbReference type="ChEBI" id="CHEBI:78530"/>
        <dbReference type="ChEBI" id="CHEBI:456215"/>
        <dbReference type="EC" id="6.1.1.10"/>
    </reaction>
</comment>
<dbReference type="GO" id="GO:0005840">
    <property type="term" value="C:ribosome"/>
    <property type="evidence" value="ECO:0007669"/>
    <property type="project" value="UniProtKB-KW"/>
</dbReference>
<dbReference type="InterPro" id="IPR033911">
    <property type="entry name" value="MetRS_core"/>
</dbReference>
<evidence type="ECO:0000256" key="14">
    <source>
        <dbReference type="SAM" id="MobiDB-lite"/>
    </source>
</evidence>
<evidence type="ECO:0000259" key="15">
    <source>
        <dbReference type="Pfam" id="PF09334"/>
    </source>
</evidence>
<dbReference type="InterPro" id="IPR014758">
    <property type="entry name" value="Met-tRNA_synth"/>
</dbReference>
<keyword evidence="6 13" id="KW-0067">ATP-binding</keyword>
<dbReference type="Gene3D" id="1.10.287.3980">
    <property type="match status" value="1"/>
</dbReference>
<dbReference type="Gene3D" id="3.40.50.620">
    <property type="entry name" value="HUPs"/>
    <property type="match status" value="1"/>
</dbReference>
<keyword evidence="4 13" id="KW-0436">Ligase</keyword>
<keyword evidence="8" id="KW-0689">Ribosomal protein</keyword>
<organism evidence="17 18">
    <name type="scientific">Trichoderma arundinaceum</name>
    <dbReference type="NCBI Taxonomy" id="490622"/>
    <lineage>
        <taxon>Eukaryota</taxon>
        <taxon>Fungi</taxon>
        <taxon>Dikarya</taxon>
        <taxon>Ascomycota</taxon>
        <taxon>Pezizomycotina</taxon>
        <taxon>Sordariomycetes</taxon>
        <taxon>Hypocreomycetidae</taxon>
        <taxon>Hypocreales</taxon>
        <taxon>Hypocreaceae</taxon>
        <taxon>Trichoderma</taxon>
    </lineage>
</organism>
<evidence type="ECO:0000256" key="2">
    <source>
        <dbReference type="ARBA" id="ARBA00010111"/>
    </source>
</evidence>
<keyword evidence="9 13" id="KW-0030">Aminoacyl-tRNA synthetase</keyword>
<dbReference type="STRING" id="490622.A0A395NM79"/>
<dbReference type="PRINTS" id="PR01041">
    <property type="entry name" value="TRNASYNTHMET"/>
</dbReference>
<keyword evidence="18" id="KW-1185">Reference proteome</keyword>
<accession>A0A395NM79</accession>
<dbReference type="InterPro" id="IPR009080">
    <property type="entry name" value="tRNAsynth_Ia_anticodon-bd"/>
</dbReference>
<dbReference type="Gene3D" id="1.10.730.10">
    <property type="entry name" value="Isoleucyl-tRNA Synthetase, Domain 1"/>
    <property type="match status" value="1"/>
</dbReference>
<dbReference type="SUPFAM" id="SSF55729">
    <property type="entry name" value="Acyl-CoA N-acyltransferases (Nat)"/>
    <property type="match status" value="1"/>
</dbReference>
<dbReference type="Gene3D" id="2.170.220.10">
    <property type="match status" value="1"/>
</dbReference>
<evidence type="ECO:0000256" key="9">
    <source>
        <dbReference type="ARBA" id="ARBA00023146"/>
    </source>
</evidence>
<dbReference type="GO" id="GO:1990904">
    <property type="term" value="C:ribonucleoprotein complex"/>
    <property type="evidence" value="ECO:0007669"/>
    <property type="project" value="UniProtKB-KW"/>
</dbReference>
<dbReference type="GO" id="GO:0005524">
    <property type="term" value="F:ATP binding"/>
    <property type="evidence" value="ECO:0007669"/>
    <property type="project" value="UniProtKB-KW"/>
</dbReference>
<dbReference type="Pfam" id="PF09334">
    <property type="entry name" value="tRNA-synt_1g"/>
    <property type="match status" value="1"/>
</dbReference>
<name>A0A395NM79_TRIAR</name>
<evidence type="ECO:0000256" key="13">
    <source>
        <dbReference type="RuleBase" id="RU363039"/>
    </source>
</evidence>
<evidence type="ECO:0000256" key="11">
    <source>
        <dbReference type="ARBA" id="ARBA00047364"/>
    </source>
</evidence>
<dbReference type="CDD" id="cd07957">
    <property type="entry name" value="Anticodon_Ia_Met"/>
    <property type="match status" value="1"/>
</dbReference>
<evidence type="ECO:0000256" key="6">
    <source>
        <dbReference type="ARBA" id="ARBA00022840"/>
    </source>
</evidence>
<proteinExistence type="inferred from homology"/>
<feature type="domain" description="N-acetyltransferase" evidence="16">
    <location>
        <begin position="670"/>
        <end position="852"/>
    </location>
</feature>
<dbReference type="CDD" id="cd00814">
    <property type="entry name" value="MetRS_core"/>
    <property type="match status" value="1"/>
</dbReference>
<dbReference type="Gene3D" id="3.40.630.30">
    <property type="match status" value="1"/>
</dbReference>
<evidence type="ECO:0000259" key="16">
    <source>
        <dbReference type="Pfam" id="PF13302"/>
    </source>
</evidence>
<dbReference type="InterPro" id="IPR000182">
    <property type="entry name" value="GNAT_dom"/>
</dbReference>
<evidence type="ECO:0000256" key="12">
    <source>
        <dbReference type="ARBA" id="ARBA00068817"/>
    </source>
</evidence>
<evidence type="ECO:0000256" key="8">
    <source>
        <dbReference type="ARBA" id="ARBA00022980"/>
    </source>
</evidence>
<evidence type="ECO:0000313" key="17">
    <source>
        <dbReference type="EMBL" id="RFU77166.1"/>
    </source>
</evidence>
<comment type="similarity">
    <text evidence="1 13">Belongs to the class-I aminoacyl-tRNA synthetase family.</text>
</comment>
<feature type="region of interest" description="Disordered" evidence="14">
    <location>
        <begin position="883"/>
        <end position="920"/>
    </location>
</feature>
<dbReference type="InterPro" id="IPR016181">
    <property type="entry name" value="Acyl_CoA_acyltransferase"/>
</dbReference>
<dbReference type="InterPro" id="IPR023457">
    <property type="entry name" value="Met-tRNA_synth_2"/>
</dbReference>
<dbReference type="InterPro" id="IPR000271">
    <property type="entry name" value="Ribosomal_bL34"/>
</dbReference>
<dbReference type="AlphaFoldDB" id="A0A395NM79"/>
<sequence>MLSSRPRALSGLRQAQSRLALRSGWICSSCRTSPAVVRRWNSSQSSASAGSSNEKPYYITTPIFYVNAAPHIGHLYSTVLADVIKRWQQIKGKEAFLCTGTDEHGMKIQRAATKHGMEPKEFCDGNSIKFRELAAAANISNDFFIRTTDQEHKEAVAQFWLHLKHATPESLGLYKGTHEGWYCVSDECFYPEDMVRPGIAPQTGKKIMVSTETDNEVEWIKEETWFFPLTKYKDALLKIYDENPGWIKPAHRMAEARDWIENHLEDLSVTRPAARLNWGIPDPEDKNQTIYVWVDALINYITKAGYGSKWHSAKEDMGLWPANLQVIGKDILRFHTIYWPALLIALGLPVSQGYLCHNHWTMSNRKMSKSLGNVVNPFFAIQRWGIDPLRYFLMRNASLHKDMSYSNELIGTIYMKELQANIGNLFYRIAKPKSSARWSTLEAVGAYRNGDLSVWAEKHNPSDSDATYFSLEGHLAQSPASFSKEMDEYNTSGAIREIFELLRETNRYVTDTKPWDLVKNQDPESRVLLNWVIFNSAEALRIAGILLQPIMPTKASELLDALGVRPDRRTVEFAAKGKDADYGTESKPAEPAPRMRKWDTLFPPTPSADLSDDELREHLRVALEDKTRNKMNQMAELLAMEARMGEEAVAKLLAEKHAAKVGAQAGGPHHVLAYHHWMEDPAIQEATASEPMTLEEEYENQQSWRTSHDKLTFIVCEPLSGEQRNDEDDDARVVTAKTDDSDDKMRGDINFFLYLDDDEDEDEDQRRESSEIRLRGEVDVMIAGTQHRGKGTGEAAVRTILTYIRKNLTAILKEYAHGENLDQDKVRLVGLMAKIKEDNTGSRGLFKKLGFTQEGEANYFGEVKMVMDWEAVEGGNMAEGLGCQHPLPAANRKPPKIQHQSLTTTKPQTSSQHQPKPPIRSLQPALATHKRVAFSPRTMNSIIRLARPILAPRIAPLSQRTYTCLSPLRPTLNSTFRPSNAFTPSPTAPSTAATTEIADVVPKTALSAHPSLQGALQLRFGPRNTMNGHTRLVQKRRHGWLKRTRSKSGRRILLRRKLKGRRHVAW</sequence>
<dbReference type="GO" id="GO:0005739">
    <property type="term" value="C:mitochondrion"/>
    <property type="evidence" value="ECO:0007669"/>
    <property type="project" value="UniProtKB-ARBA"/>
</dbReference>
<evidence type="ECO:0000256" key="1">
    <source>
        <dbReference type="ARBA" id="ARBA00005594"/>
    </source>
</evidence>
<evidence type="ECO:0000256" key="5">
    <source>
        <dbReference type="ARBA" id="ARBA00022741"/>
    </source>
</evidence>
<protein>
    <recommendedName>
        <fullName evidence="12">Probable methionine--tRNA ligase, mitochondrial</fullName>
        <ecNumber evidence="3">6.1.1.10</ecNumber>
    </recommendedName>
</protein>
<keyword evidence="10" id="KW-0687">Ribonucleoprotein</keyword>
<feature type="region of interest" description="Disordered" evidence="14">
    <location>
        <begin position="579"/>
        <end position="611"/>
    </location>
</feature>
<dbReference type="GO" id="GO:0004825">
    <property type="term" value="F:methionine-tRNA ligase activity"/>
    <property type="evidence" value="ECO:0007669"/>
    <property type="project" value="UniProtKB-EC"/>
</dbReference>
<dbReference type="Pfam" id="PF00468">
    <property type="entry name" value="Ribosomal_L34"/>
    <property type="match status" value="1"/>
</dbReference>
<evidence type="ECO:0000256" key="10">
    <source>
        <dbReference type="ARBA" id="ARBA00023274"/>
    </source>
</evidence>